<dbReference type="RefSeq" id="WP_143892675.1">
    <property type="nucleotide sequence ID" value="NZ_VJND01000001.1"/>
</dbReference>
<dbReference type="GO" id="GO:0003677">
    <property type="term" value="F:DNA binding"/>
    <property type="evidence" value="ECO:0007669"/>
    <property type="project" value="UniProtKB-KW"/>
</dbReference>
<keyword evidence="5" id="KW-1185">Reference proteome</keyword>
<accession>A0A554WUV1</accession>
<evidence type="ECO:0000313" key="5">
    <source>
        <dbReference type="Proteomes" id="UP000320225"/>
    </source>
</evidence>
<feature type="region of interest" description="Disordered" evidence="2">
    <location>
        <begin position="131"/>
        <end position="158"/>
    </location>
</feature>
<evidence type="ECO:0000256" key="1">
    <source>
        <dbReference type="ARBA" id="ARBA00023125"/>
    </source>
</evidence>
<dbReference type="CDD" id="cd00592">
    <property type="entry name" value="HTH_MerR-like"/>
    <property type="match status" value="1"/>
</dbReference>
<evidence type="ECO:0000259" key="3">
    <source>
        <dbReference type="PROSITE" id="PS50937"/>
    </source>
</evidence>
<dbReference type="InterPro" id="IPR009061">
    <property type="entry name" value="DNA-bd_dom_put_sf"/>
</dbReference>
<dbReference type="OrthoDB" id="9808480at2"/>
<dbReference type="GO" id="GO:0003700">
    <property type="term" value="F:DNA-binding transcription factor activity"/>
    <property type="evidence" value="ECO:0007669"/>
    <property type="project" value="InterPro"/>
</dbReference>
<proteinExistence type="predicted"/>
<keyword evidence="1" id="KW-0238">DNA-binding</keyword>
<feature type="domain" description="HTH merR-type" evidence="3">
    <location>
        <begin position="1"/>
        <end position="72"/>
    </location>
</feature>
<dbReference type="AlphaFoldDB" id="A0A554WUV1"/>
<dbReference type="PROSITE" id="PS50937">
    <property type="entry name" value="HTH_MERR_2"/>
    <property type="match status" value="1"/>
</dbReference>
<comment type="caution">
    <text evidence="4">The sequence shown here is derived from an EMBL/GenBank/DDBJ whole genome shotgun (WGS) entry which is preliminary data.</text>
</comment>
<dbReference type="Gene3D" id="1.10.1660.10">
    <property type="match status" value="1"/>
</dbReference>
<gene>
    <name evidence="4" type="ORF">Tsedi_00182</name>
</gene>
<dbReference type="InterPro" id="IPR047057">
    <property type="entry name" value="MerR_fam"/>
</dbReference>
<dbReference type="Pfam" id="PF13411">
    <property type="entry name" value="MerR_1"/>
    <property type="match status" value="1"/>
</dbReference>
<dbReference type="PANTHER" id="PTHR30204">
    <property type="entry name" value="REDOX-CYCLING DRUG-SENSING TRANSCRIPTIONAL ACTIVATOR SOXR"/>
    <property type="match status" value="1"/>
</dbReference>
<evidence type="ECO:0000256" key="2">
    <source>
        <dbReference type="SAM" id="MobiDB-lite"/>
    </source>
</evidence>
<name>A0A554WUV1_9BURK</name>
<sequence>MSTTFQLTELCARVDLPIRTVRYYIQEGLVDRPEGETRAARYGQRHLEQLLLIKKWTAAGLSLQRIRELLRGETADVPQRPRTRGTLEVLSRLHIADGVELLIDPARAGLSPEQVRAFSRAVMQAFDAATARPNDSAVTHPHQGAQHARHPEDPMPLD</sequence>
<evidence type="ECO:0000313" key="4">
    <source>
        <dbReference type="EMBL" id="TSE27349.1"/>
    </source>
</evidence>
<reference evidence="4 5" key="1">
    <citation type="submission" date="2019-07" db="EMBL/GenBank/DDBJ databases">
        <title>Tepidimonas sediminis YIM 72259 draft genome.</title>
        <authorList>
            <person name="Da Costa M.S."/>
            <person name="Froufe H.J.C."/>
            <person name="Egas C."/>
            <person name="Albuquerque L."/>
        </authorList>
    </citation>
    <scope>NUCLEOTIDE SEQUENCE [LARGE SCALE GENOMIC DNA]</scope>
    <source>
        <strain evidence="4 5">YIM 72259</strain>
    </source>
</reference>
<dbReference type="PANTHER" id="PTHR30204:SF93">
    <property type="entry name" value="HTH MERR-TYPE DOMAIN-CONTAINING PROTEIN"/>
    <property type="match status" value="1"/>
</dbReference>
<dbReference type="EMBL" id="VJND01000001">
    <property type="protein sequence ID" value="TSE27349.1"/>
    <property type="molecule type" value="Genomic_DNA"/>
</dbReference>
<feature type="compositionally biased region" description="Basic and acidic residues" evidence="2">
    <location>
        <begin position="149"/>
        <end position="158"/>
    </location>
</feature>
<dbReference type="SMART" id="SM00422">
    <property type="entry name" value="HTH_MERR"/>
    <property type="match status" value="1"/>
</dbReference>
<dbReference type="SUPFAM" id="SSF46955">
    <property type="entry name" value="Putative DNA-binding domain"/>
    <property type="match status" value="1"/>
</dbReference>
<dbReference type="Proteomes" id="UP000320225">
    <property type="component" value="Unassembled WGS sequence"/>
</dbReference>
<dbReference type="InterPro" id="IPR000551">
    <property type="entry name" value="MerR-type_HTH_dom"/>
</dbReference>
<organism evidence="4 5">
    <name type="scientific">Tepidimonas sediminis</name>
    <dbReference type="NCBI Taxonomy" id="2588941"/>
    <lineage>
        <taxon>Bacteria</taxon>
        <taxon>Pseudomonadati</taxon>
        <taxon>Pseudomonadota</taxon>
        <taxon>Betaproteobacteria</taxon>
        <taxon>Burkholderiales</taxon>
        <taxon>Tepidimonas</taxon>
    </lineage>
</organism>
<protein>
    <submittedName>
        <fullName evidence="4">CadR-PbrR: Cd(II)/Pb(II)-responsive transcriptional regulator</fullName>
    </submittedName>
</protein>